<name>A0A914HQZ3_GLORO</name>
<organism evidence="1 2">
    <name type="scientific">Globodera rostochiensis</name>
    <name type="common">Golden nematode worm</name>
    <name type="synonym">Heterodera rostochiensis</name>
    <dbReference type="NCBI Taxonomy" id="31243"/>
    <lineage>
        <taxon>Eukaryota</taxon>
        <taxon>Metazoa</taxon>
        <taxon>Ecdysozoa</taxon>
        <taxon>Nematoda</taxon>
        <taxon>Chromadorea</taxon>
        <taxon>Rhabditida</taxon>
        <taxon>Tylenchina</taxon>
        <taxon>Tylenchomorpha</taxon>
        <taxon>Tylenchoidea</taxon>
        <taxon>Heteroderidae</taxon>
        <taxon>Heteroderinae</taxon>
        <taxon>Globodera</taxon>
    </lineage>
</organism>
<protein>
    <submittedName>
        <fullName evidence="2">Galectin domain-containing protein</fullName>
    </submittedName>
</protein>
<dbReference type="AlphaFoldDB" id="A0A914HQZ3"/>
<reference evidence="2" key="1">
    <citation type="submission" date="2022-11" db="UniProtKB">
        <authorList>
            <consortium name="WormBaseParasite"/>
        </authorList>
    </citation>
    <scope>IDENTIFICATION</scope>
</reference>
<dbReference type="WBParaSite" id="Gr19_v10_g3093.t1">
    <property type="protein sequence ID" value="Gr19_v10_g3093.t1"/>
    <property type="gene ID" value="Gr19_v10_g3093"/>
</dbReference>
<sequence>MRHFDEEETPIKICNKSNAIEFRFIVEQKYYEIKVNGENLFGNYTNSISVCEIKHVMLDGNVNLLEQDKFVPSAVAATKSKFVYVTRTKNAQKFEEAAGINTKKFESRNNELNIKPEKPTTLEILMGKDGFYGKKNNGDYWYKLCLYYNPYNKSISTLPIPPWTIDHISVNASTFDTQNIRVVKASSREDELDLEDINTCNDPGRKRILVPWKRINFTQVIKQEGVDRANYSVFVNITLEENLTPMPRVAIRFFNEALEFHDLFGSTVMWMELSTDILFFNSFVNLNKTWSEPNYGFKYMVNLKVLEDNDVTPTTDLIEQFSTDTLNPLMAPQTSSYTLNSTIDQMPNSSTFMTTTDQKKSFPLKLFFKIDVHETDGEAEFYVTLNGHDKDVNNQKVLKYQCPTNVRVPAIQYITVSHGENTLAADSAELKVSCSSAVICVNKG</sequence>
<dbReference type="Proteomes" id="UP000887572">
    <property type="component" value="Unplaced"/>
</dbReference>
<keyword evidence="1" id="KW-1185">Reference proteome</keyword>
<evidence type="ECO:0000313" key="2">
    <source>
        <dbReference type="WBParaSite" id="Gr19_v10_g3093.t1"/>
    </source>
</evidence>
<accession>A0A914HQZ3</accession>
<evidence type="ECO:0000313" key="1">
    <source>
        <dbReference type="Proteomes" id="UP000887572"/>
    </source>
</evidence>
<proteinExistence type="predicted"/>